<comment type="similarity">
    <text evidence="5">Belongs to the copper transporter (Ctr) (TC 1.A.56) family. SLC31A subfamily.</text>
</comment>
<dbReference type="GO" id="GO:0005886">
    <property type="term" value="C:plasma membrane"/>
    <property type="evidence" value="ECO:0007669"/>
    <property type="project" value="TreeGrafter"/>
</dbReference>
<sequence length="330" mass="36196">MTSRRGAMLAVMLLLVASLALTDAGQNLRKTTCPLCDMDIRPEIKAPILGNQFVYACEMAGHIDQLQNEPKSNLGAPKQVDISKDVVYKDATDISCPVCGKGFSELKYAVPWISLGDQKIYTCSEEHAHEVFANPTKFIGSGETVGGFCNQGSALVPRGSVMFNGFQLAIGKEATCALLLFKPWILTSAVKYAFAFLGVVLLAMSMEGLGVFRDSVEERLYRQYGVVYSSADYHEVKSPSSGTSLKAVESTALNAKGVMMMRRIPFWCKVVLACFYMVNLTIAYWLMLIIMMFETLFFVAVILGLGLGFFIFKDTEADKMSGNIDPCCST</sequence>
<feature type="transmembrane region" description="Helical" evidence="5">
    <location>
        <begin position="266"/>
        <end position="286"/>
    </location>
</feature>
<dbReference type="EMBL" id="SPLM01000073">
    <property type="protein sequence ID" value="TMW62488.1"/>
    <property type="molecule type" value="Genomic_DNA"/>
</dbReference>
<dbReference type="Pfam" id="PF04145">
    <property type="entry name" value="Ctr"/>
    <property type="match status" value="1"/>
</dbReference>
<feature type="transmembrane region" description="Helical" evidence="5">
    <location>
        <begin position="292"/>
        <end position="312"/>
    </location>
</feature>
<feature type="chain" id="PRO_5035473316" description="Copper transport protein" evidence="6">
    <location>
        <begin position="25"/>
        <end position="330"/>
    </location>
</feature>
<keyword evidence="5" id="KW-0186">Copper</keyword>
<feature type="transmembrane region" description="Helical" evidence="5">
    <location>
        <begin position="192"/>
        <end position="212"/>
    </location>
</feature>
<evidence type="ECO:0000256" key="3">
    <source>
        <dbReference type="ARBA" id="ARBA00022989"/>
    </source>
</evidence>
<evidence type="ECO:0000256" key="5">
    <source>
        <dbReference type="RuleBase" id="RU367022"/>
    </source>
</evidence>
<protein>
    <recommendedName>
        <fullName evidence="5">Copper transport protein</fullName>
    </recommendedName>
</protein>
<dbReference type="PANTHER" id="PTHR12483:SF27">
    <property type="entry name" value="COPPER TRANSPORT PROTEIN CTR1"/>
    <property type="match status" value="1"/>
</dbReference>
<dbReference type="GO" id="GO:0005375">
    <property type="term" value="F:copper ion transmembrane transporter activity"/>
    <property type="evidence" value="ECO:0007669"/>
    <property type="project" value="UniProtKB-UniRule"/>
</dbReference>
<keyword evidence="8" id="KW-1185">Reference proteome</keyword>
<evidence type="ECO:0000256" key="4">
    <source>
        <dbReference type="ARBA" id="ARBA00023136"/>
    </source>
</evidence>
<keyword evidence="2 5" id="KW-0812">Transmembrane</keyword>
<gene>
    <name evidence="7" type="ORF">Poli38472_005106</name>
</gene>
<evidence type="ECO:0000313" key="7">
    <source>
        <dbReference type="EMBL" id="TMW62488.1"/>
    </source>
</evidence>
<keyword evidence="5" id="KW-0813">Transport</keyword>
<proteinExistence type="inferred from homology"/>
<keyword evidence="3 5" id="KW-1133">Transmembrane helix</keyword>
<accession>A0A8K1FLA8</accession>
<evidence type="ECO:0000256" key="6">
    <source>
        <dbReference type="SAM" id="SignalP"/>
    </source>
</evidence>
<keyword evidence="5" id="KW-0187">Copper transport</keyword>
<name>A0A8K1FLA8_PYTOL</name>
<comment type="subcellular location">
    <subcellularLocation>
        <location evidence="1 5">Membrane</location>
        <topology evidence="1 5">Multi-pass membrane protein</topology>
    </subcellularLocation>
</comment>
<dbReference type="InterPro" id="IPR007274">
    <property type="entry name" value="Cop_transporter"/>
</dbReference>
<dbReference type="PANTHER" id="PTHR12483">
    <property type="entry name" value="SOLUTE CARRIER FAMILY 31 COPPER TRANSPORTERS"/>
    <property type="match status" value="1"/>
</dbReference>
<feature type="signal peptide" evidence="6">
    <location>
        <begin position="1"/>
        <end position="24"/>
    </location>
</feature>
<organism evidence="7 8">
    <name type="scientific">Pythium oligandrum</name>
    <name type="common">Mycoparasitic fungus</name>
    <dbReference type="NCBI Taxonomy" id="41045"/>
    <lineage>
        <taxon>Eukaryota</taxon>
        <taxon>Sar</taxon>
        <taxon>Stramenopiles</taxon>
        <taxon>Oomycota</taxon>
        <taxon>Peronosporomycetes</taxon>
        <taxon>Pythiales</taxon>
        <taxon>Pythiaceae</taxon>
        <taxon>Pythium</taxon>
    </lineage>
</organism>
<keyword evidence="6" id="KW-0732">Signal</keyword>
<comment type="caution">
    <text evidence="7">The sequence shown here is derived from an EMBL/GenBank/DDBJ whole genome shotgun (WGS) entry which is preliminary data.</text>
</comment>
<dbReference type="Proteomes" id="UP000794436">
    <property type="component" value="Unassembled WGS sequence"/>
</dbReference>
<dbReference type="AlphaFoldDB" id="A0A8K1FLA8"/>
<reference evidence="7" key="1">
    <citation type="submission" date="2019-03" db="EMBL/GenBank/DDBJ databases">
        <title>Long read genome sequence of the mycoparasitic Pythium oligandrum ATCC 38472 isolated from sugarbeet rhizosphere.</title>
        <authorList>
            <person name="Gaulin E."/>
        </authorList>
    </citation>
    <scope>NUCLEOTIDE SEQUENCE</scope>
    <source>
        <strain evidence="7">ATCC 38472_TT</strain>
    </source>
</reference>
<dbReference type="OrthoDB" id="161814at2759"/>
<evidence type="ECO:0000256" key="2">
    <source>
        <dbReference type="ARBA" id="ARBA00022692"/>
    </source>
</evidence>
<keyword evidence="5" id="KW-0406">Ion transport</keyword>
<evidence type="ECO:0000313" key="8">
    <source>
        <dbReference type="Proteomes" id="UP000794436"/>
    </source>
</evidence>
<keyword evidence="4 5" id="KW-0472">Membrane</keyword>
<evidence type="ECO:0000256" key="1">
    <source>
        <dbReference type="ARBA" id="ARBA00004141"/>
    </source>
</evidence>